<protein>
    <submittedName>
        <fullName evidence="1">Uncharacterized protein</fullName>
    </submittedName>
</protein>
<accession>D6SP76</accession>
<evidence type="ECO:0000313" key="2">
    <source>
        <dbReference type="Proteomes" id="UP000005496"/>
    </source>
</evidence>
<gene>
    <name evidence="1" type="ORF">Dthio_PD1924</name>
</gene>
<dbReference type="Proteomes" id="UP000005496">
    <property type="component" value="Unassembled WGS sequence"/>
</dbReference>
<name>D6SP76_9BACT</name>
<dbReference type="AlphaFoldDB" id="D6SP76"/>
<dbReference type="EMBL" id="ACJN02000002">
    <property type="protein sequence ID" value="EFI34552.1"/>
    <property type="molecule type" value="Genomic_DNA"/>
</dbReference>
<comment type="caution">
    <text evidence="1">The sequence shown here is derived from an EMBL/GenBank/DDBJ whole genome shotgun (WGS) entry which is preliminary data.</text>
</comment>
<organism evidence="1 2">
    <name type="scientific">Desulfonatronospira thiodismutans ASO3-1</name>
    <dbReference type="NCBI Taxonomy" id="555779"/>
    <lineage>
        <taxon>Bacteria</taxon>
        <taxon>Pseudomonadati</taxon>
        <taxon>Thermodesulfobacteriota</taxon>
        <taxon>Desulfovibrionia</taxon>
        <taxon>Desulfovibrionales</taxon>
        <taxon>Desulfonatronovibrionaceae</taxon>
        <taxon>Desulfonatronospira</taxon>
    </lineage>
</organism>
<keyword evidence="2" id="KW-1185">Reference proteome</keyword>
<reference evidence="1" key="1">
    <citation type="submission" date="2010-05" db="EMBL/GenBank/DDBJ databases">
        <title>The draft genome of Desulfonatronospira thiodismutans ASO3-1.</title>
        <authorList>
            <consortium name="US DOE Joint Genome Institute (JGI-PGF)"/>
            <person name="Lucas S."/>
            <person name="Copeland A."/>
            <person name="Lapidus A."/>
            <person name="Cheng J.-F."/>
            <person name="Bruce D."/>
            <person name="Goodwin L."/>
            <person name="Pitluck S."/>
            <person name="Chertkov O."/>
            <person name="Brettin T."/>
            <person name="Detter J.C."/>
            <person name="Han C."/>
            <person name="Land M.L."/>
            <person name="Hauser L."/>
            <person name="Kyrpides N."/>
            <person name="Mikhailova N."/>
            <person name="Muyzer G."/>
            <person name="Woyke T."/>
        </authorList>
    </citation>
    <scope>NUCLEOTIDE SEQUENCE [LARGE SCALE GENOMIC DNA]</scope>
    <source>
        <strain evidence="1">ASO3-1</strain>
    </source>
</reference>
<evidence type="ECO:0000313" key="1">
    <source>
        <dbReference type="EMBL" id="EFI34552.1"/>
    </source>
</evidence>
<sequence length="54" mass="6675">MNKKYFIKTQKKSVSLLKKYKNYKMIHNKKYFTKYKINGIRICFCINKETLSYI</sequence>
<proteinExistence type="predicted"/>